<evidence type="ECO:0000313" key="2">
    <source>
        <dbReference type="Proteomes" id="UP000831796"/>
    </source>
</evidence>
<proteinExistence type="predicted"/>
<organism evidence="1 2">
    <name type="scientific">Hymenobacter cellulosilyticus</name>
    <dbReference type="NCBI Taxonomy" id="2932248"/>
    <lineage>
        <taxon>Bacteria</taxon>
        <taxon>Pseudomonadati</taxon>
        <taxon>Bacteroidota</taxon>
        <taxon>Cytophagia</taxon>
        <taxon>Cytophagales</taxon>
        <taxon>Hymenobacteraceae</taxon>
        <taxon>Hymenobacter</taxon>
    </lineage>
</organism>
<gene>
    <name evidence="1" type="ORF">MUN79_28840</name>
</gene>
<evidence type="ECO:0000313" key="1">
    <source>
        <dbReference type="EMBL" id="UOQ75199.1"/>
    </source>
</evidence>
<sequence length="215" mass="24310">MRKLGIVGYSEPDERGFQYPLYDSIDDGISNDAFRVTLPGKGIGAFRVTAEDGTTYHYSLPVYHYSTYSESREKTQDKPGFSSSRMGDNGKFIYATTWLLTAITSSDYVDRNQLGVVDDQDWGGWVKFEYGRFSTAYKWRQPYVGDSELEQDINSVNSTGSFSEGTKQTYYLNSIRTRSHTALFVKSVRQDGRGTFKQMPPIWALTSAIPLPRCG</sequence>
<keyword evidence="2" id="KW-1185">Reference proteome</keyword>
<dbReference type="AlphaFoldDB" id="A0A8T9QHW9"/>
<keyword evidence="1" id="KW-0614">Plasmid</keyword>
<geneLocation type="plasmid" evidence="1 2">
    <name>unnamed1</name>
</geneLocation>
<accession>A0A8T9QHW9</accession>
<dbReference type="KEGG" id="hcu:MUN79_28840"/>
<reference evidence="1" key="1">
    <citation type="submission" date="2022-04" db="EMBL/GenBank/DDBJ databases">
        <title>Hymenobacter sp. isolated from the air.</title>
        <authorList>
            <person name="Won M."/>
            <person name="Lee C.-M."/>
            <person name="Woen H.-Y."/>
            <person name="Kwon S.-W."/>
        </authorList>
    </citation>
    <scope>NUCLEOTIDE SEQUENCE</scope>
    <source>
        <strain evidence="1">5116S-3</strain>
        <plasmid evidence="1">unnamed1</plasmid>
    </source>
</reference>
<protein>
    <submittedName>
        <fullName evidence="1">Uncharacterized protein</fullName>
    </submittedName>
</protein>
<dbReference type="EMBL" id="CP095047">
    <property type="protein sequence ID" value="UOQ75199.1"/>
    <property type="molecule type" value="Genomic_DNA"/>
</dbReference>
<dbReference type="RefSeq" id="WP_244678532.1">
    <property type="nucleotide sequence ID" value="NZ_CP095047.1"/>
</dbReference>
<name>A0A8T9QHW9_9BACT</name>
<dbReference type="Proteomes" id="UP000831796">
    <property type="component" value="Plasmid unnamed1"/>
</dbReference>